<comment type="caution">
    <text evidence="1">The sequence shown here is derived from an EMBL/GenBank/DDBJ whole genome shotgun (WGS) entry which is preliminary data.</text>
</comment>
<sequence>MRRHLMDLAEFIKEVGGGLAGVVIVVQGWFNWIGQMIDAISARTHIEPDPFADPAEGGL</sequence>
<accession>A0ABS1S3H0</accession>
<dbReference type="Proteomes" id="UP000644749">
    <property type="component" value="Unassembled WGS sequence"/>
</dbReference>
<name>A0ABS1S3H0_9RHOB</name>
<reference evidence="1 2" key="1">
    <citation type="submission" date="2021-01" db="EMBL/GenBank/DDBJ databases">
        <title>011410 draft genome.</title>
        <authorList>
            <person name="Lang L."/>
        </authorList>
    </citation>
    <scope>NUCLEOTIDE SEQUENCE [LARGE SCALE GENOMIC DNA]</scope>
    <source>
        <strain evidence="1 2">KCTC 42845</strain>
    </source>
</reference>
<proteinExistence type="predicted"/>
<gene>
    <name evidence="1" type="ORF">JL111_07005</name>
</gene>
<organism evidence="1 2">
    <name type="scientific">Paracoccus aerius</name>
    <dbReference type="NCBI Taxonomy" id="1915382"/>
    <lineage>
        <taxon>Bacteria</taxon>
        <taxon>Pseudomonadati</taxon>
        <taxon>Pseudomonadota</taxon>
        <taxon>Alphaproteobacteria</taxon>
        <taxon>Rhodobacterales</taxon>
        <taxon>Paracoccaceae</taxon>
        <taxon>Paracoccus</taxon>
    </lineage>
</organism>
<protein>
    <submittedName>
        <fullName evidence="1">Uncharacterized protein</fullName>
    </submittedName>
</protein>
<evidence type="ECO:0000313" key="1">
    <source>
        <dbReference type="EMBL" id="MBL3673238.1"/>
    </source>
</evidence>
<dbReference type="EMBL" id="JAESHT010000004">
    <property type="protein sequence ID" value="MBL3673238.1"/>
    <property type="molecule type" value="Genomic_DNA"/>
</dbReference>
<dbReference type="RefSeq" id="WP_191308854.1">
    <property type="nucleotide sequence ID" value="NZ_BNCL01000004.1"/>
</dbReference>
<evidence type="ECO:0000313" key="2">
    <source>
        <dbReference type="Proteomes" id="UP000644749"/>
    </source>
</evidence>
<keyword evidence="2" id="KW-1185">Reference proteome</keyword>